<dbReference type="PANTHER" id="PTHR40470">
    <property type="entry name" value="PHYTANOYL-COA DIOXYGENASE FAMILY PROTEIN (AFU_ORTHOLOGUE AFUA_2G15850)"/>
    <property type="match status" value="1"/>
</dbReference>
<dbReference type="GO" id="GO:0032259">
    <property type="term" value="P:methylation"/>
    <property type="evidence" value="ECO:0007669"/>
    <property type="project" value="UniProtKB-KW"/>
</dbReference>
<dbReference type="SUPFAM" id="SSF51197">
    <property type="entry name" value="Clavaminate synthase-like"/>
    <property type="match status" value="1"/>
</dbReference>
<keyword evidence="2" id="KW-1185">Reference proteome</keyword>
<name>A0A2D3URA5_9PEZI</name>
<organism evidence="1 2">
    <name type="scientific">Ramularia collo-cygni</name>
    <dbReference type="NCBI Taxonomy" id="112498"/>
    <lineage>
        <taxon>Eukaryota</taxon>
        <taxon>Fungi</taxon>
        <taxon>Dikarya</taxon>
        <taxon>Ascomycota</taxon>
        <taxon>Pezizomycotina</taxon>
        <taxon>Dothideomycetes</taxon>
        <taxon>Dothideomycetidae</taxon>
        <taxon>Mycosphaerellales</taxon>
        <taxon>Mycosphaerellaceae</taxon>
        <taxon>Ramularia</taxon>
    </lineage>
</organism>
<keyword evidence="1" id="KW-0489">Methyltransferase</keyword>
<reference evidence="1 2" key="1">
    <citation type="submission" date="2016-03" db="EMBL/GenBank/DDBJ databases">
        <authorList>
            <person name="Ploux O."/>
        </authorList>
    </citation>
    <scope>NUCLEOTIDE SEQUENCE [LARGE SCALE GENOMIC DNA]</scope>
    <source>
        <strain evidence="1 2">URUG2</strain>
    </source>
</reference>
<dbReference type="OrthoDB" id="2106152at2759"/>
<dbReference type="STRING" id="112498.A0A2D3URA5"/>
<accession>A0A2D3URA5</accession>
<dbReference type="EMBL" id="FJUY01000002">
    <property type="protein sequence ID" value="CZT16015.1"/>
    <property type="molecule type" value="Genomic_DNA"/>
</dbReference>
<dbReference type="Proteomes" id="UP000225277">
    <property type="component" value="Unassembled WGS sequence"/>
</dbReference>
<sequence length="289" mass="32862">MSHPTPNLKDRFEKSGFIIVPSGLNIEQLDELREASQKVTDLAREGKWPHIRTLPRQFPPWPSDPSSGIWGVQQLMNPSLPGHELFTKTYFSETIVSTVRELLGGCSEEALVMELYNLLVRPDHDFELRWHRDDIPPTATPEEQMERLSKPSYHAQWNFCLYDDASLIVVPESHSRALTLAESQADPFEPNMPSQLVVKLEAGDMVFYNNNILHRGIYKHDVERLTLHGSIGHVDGGSLRARNVLQHGRDWIAGVDFSQVENVGRARGMRDRLLELGAKHKETGFSHDD</sequence>
<dbReference type="AlphaFoldDB" id="A0A2D3URA5"/>
<dbReference type="GeneID" id="35597082"/>
<dbReference type="RefSeq" id="XP_023622908.1">
    <property type="nucleotide sequence ID" value="XM_023767140.1"/>
</dbReference>
<dbReference type="GO" id="GO:0008168">
    <property type="term" value="F:methyltransferase activity"/>
    <property type="evidence" value="ECO:0007669"/>
    <property type="project" value="UniProtKB-KW"/>
</dbReference>
<evidence type="ECO:0000313" key="2">
    <source>
        <dbReference type="Proteomes" id="UP000225277"/>
    </source>
</evidence>
<gene>
    <name evidence="1" type="ORF">RCC_01855</name>
</gene>
<proteinExistence type="predicted"/>
<dbReference type="Gene3D" id="2.60.120.620">
    <property type="entry name" value="q2cbj1_9rhob like domain"/>
    <property type="match status" value="1"/>
</dbReference>
<dbReference type="PANTHER" id="PTHR40470:SF1">
    <property type="entry name" value="PHYTANOYL-COA DIOXYGENASE FAMILY PROTEIN (AFU_ORTHOLOGUE AFUA_2G15850)"/>
    <property type="match status" value="1"/>
</dbReference>
<evidence type="ECO:0000313" key="1">
    <source>
        <dbReference type="EMBL" id="CZT16015.1"/>
    </source>
</evidence>
<protein>
    <submittedName>
        <fullName evidence="1">Related to Putative nicotinamide N-methyltransferase</fullName>
    </submittedName>
</protein>
<keyword evidence="1" id="KW-0808">Transferase</keyword>